<dbReference type="Proteomes" id="UP000535589">
    <property type="component" value="Unassembled WGS sequence"/>
</dbReference>
<evidence type="ECO:0000256" key="3">
    <source>
        <dbReference type="ARBA" id="ARBA00022989"/>
    </source>
</evidence>
<sequence>MTRSVWRWIKWLSVSLIGFITLILLAVVCLTFTNLGLSALLWVGEKALPSLSVASHSGALFPRFTLSDVRYNDKDLKLDIDVGELTLANDFRCLLTPQLCVNALQLNRVTVSLPHLPASQDEPAPNQTSTSFSLPLPIALNGVSLNQVSLNILGNQVRWAQFHTGVTLAGSKLTIAPTQWQSLEVKPAVASSTSSDNTAESESAANAVNTERTPITLPTVDLPLDIELQGFELQNAKVILATGNDANKAPSSATKTTGKSNAKSSANTPLEIERLELKAHTEQRKVTVEQLTLAMPTLNASLQGDVTLEGDYPLSLSLTADTTQAPLTQQSLTLTASQSVASLAVSSQWQGDVDAMLDATLSPLEPSLPFAFELSDGAGQWPLTGTPEYQFSQTDLKANGSLQGYQFALDAQLAGASIPSIHSVLKGEGTLTNVNLTTLMLNTLGGDISGSANADWQELAKWQASLAFRDLEPGLQWPEAEGKLSGQVQTQGHLTDKGGWWVNLPKLDVDGVLRDYPLNVSGKLMIEQPTRDSDIALTTEKLVLSHGPNRISAHGRLNQTWALDLDIDIADLSKSVPNAKGVARGALNLTGPFATPTAQVDFKAQQLAYQALTAASLGLKGTVALSDDPQGELTLDATRFGEGERQFDSLKVTLTGKQSQQTLDATLVSNWLSSELNIQGGLRLKPQAQWQGALSSMQVTTQQGRWQLAQATPIRVDLETNEVDIRGHCWQQAQSSICLGDMVSIGQTGDISAKINQFNFDQISEFIPKQTQVKGEVSATLRAKWAPKRSPFVSASIRLPKGSVTQELNTPISVGWDSIALNAQLQNDKLTADWQLDFTNNGDLSGQAQLSDVNSDDPQMTGTLRLSQFDLTFLRPLIGEYSELDGQLQSDIRFSGDVLHPQLFGDISLSNMVLKGEVTPIDINSGQMTLKLNQYQAQLSSDIVTPEGSLSVTGTGDWQDLAAWHSQIRVYANQLEVSMPPTIAIWVEPDMTIDIKPHEASIDGKIVVPKGSIVIEQLPESAVSVSKDQVLVNAKLQPIDEQNAIPFTVKTNVTLTIDEAFKLSAFGLKGNLAGTLSLTERDNGPFVSGEVNVLNGTYTSFGQDLVIQEGKVLLNGPVDQPYVSITAIRNPENTEDDVTAGIKVTGLATDPTITIFSEPAMPQANALSYLLRGQNIGADSGGSDAMTSMLIGLSLAQSGKLVGNIGKAFGVSDLQLGTVGSGDDSTVEVSGYIAPGLQVKYGVGIFKPVGEFTVRYQLFRDFYIEAVSGLDSALDLLYQFEFN</sequence>
<dbReference type="RefSeq" id="WP_168835523.1">
    <property type="nucleotide sequence ID" value="NZ_JABAIK010000004.1"/>
</dbReference>
<keyword evidence="3 6" id="KW-1133">Transmembrane helix</keyword>
<feature type="compositionally biased region" description="Polar residues" evidence="5">
    <location>
        <begin position="249"/>
        <end position="266"/>
    </location>
</feature>
<keyword evidence="2 6" id="KW-0812">Transmembrane</keyword>
<evidence type="ECO:0000256" key="5">
    <source>
        <dbReference type="SAM" id="MobiDB-lite"/>
    </source>
</evidence>
<keyword evidence="9" id="KW-1185">Reference proteome</keyword>
<dbReference type="Pfam" id="PF04357">
    <property type="entry name" value="TamB"/>
    <property type="match status" value="1"/>
</dbReference>
<accession>A0A7X8TPL7</accession>
<gene>
    <name evidence="8" type="ORF">HGP28_05845</name>
</gene>
<dbReference type="GO" id="GO:0097347">
    <property type="term" value="C:TAM protein secretion complex"/>
    <property type="evidence" value="ECO:0007669"/>
    <property type="project" value="TreeGrafter"/>
</dbReference>
<evidence type="ECO:0000313" key="9">
    <source>
        <dbReference type="Proteomes" id="UP000535589"/>
    </source>
</evidence>
<dbReference type="EMBL" id="JABAIK010000004">
    <property type="protein sequence ID" value="NLS12420.1"/>
    <property type="molecule type" value="Genomic_DNA"/>
</dbReference>
<dbReference type="InterPro" id="IPR007452">
    <property type="entry name" value="TamB_C"/>
</dbReference>
<dbReference type="PANTHER" id="PTHR36985:SF1">
    <property type="entry name" value="TRANSLOCATION AND ASSEMBLY MODULE SUBUNIT TAMB"/>
    <property type="match status" value="1"/>
</dbReference>
<evidence type="ECO:0000256" key="1">
    <source>
        <dbReference type="ARBA" id="ARBA00004167"/>
    </source>
</evidence>
<proteinExistence type="predicted"/>
<feature type="region of interest" description="Disordered" evidence="5">
    <location>
        <begin position="245"/>
        <end position="266"/>
    </location>
</feature>
<evidence type="ECO:0000256" key="2">
    <source>
        <dbReference type="ARBA" id="ARBA00022692"/>
    </source>
</evidence>
<comment type="caution">
    <text evidence="8">The sequence shown here is derived from an EMBL/GenBank/DDBJ whole genome shotgun (WGS) entry which is preliminary data.</text>
</comment>
<feature type="domain" description="Translocation and assembly module TamB C-terminal" evidence="7">
    <location>
        <begin position="947"/>
        <end position="1282"/>
    </location>
</feature>
<reference evidence="8 9" key="1">
    <citation type="submission" date="2020-04" db="EMBL/GenBank/DDBJ databases">
        <title>Vibrio sp. SM6, a novel species isolated from seawater.</title>
        <authorList>
            <person name="Wang X."/>
        </authorList>
    </citation>
    <scope>NUCLEOTIDE SEQUENCE [LARGE SCALE GENOMIC DNA]</scope>
    <source>
        <strain evidence="8 9">SM6</strain>
    </source>
</reference>
<keyword evidence="4 6" id="KW-0472">Membrane</keyword>
<dbReference type="GO" id="GO:0005886">
    <property type="term" value="C:plasma membrane"/>
    <property type="evidence" value="ECO:0007669"/>
    <property type="project" value="InterPro"/>
</dbReference>
<protein>
    <submittedName>
        <fullName evidence="8">Translocation/assembly module TamB</fullName>
    </submittedName>
</protein>
<comment type="subcellular location">
    <subcellularLocation>
        <location evidence="1">Membrane</location>
        <topology evidence="1">Single-pass membrane protein</topology>
    </subcellularLocation>
</comment>
<dbReference type="GO" id="GO:0009306">
    <property type="term" value="P:protein secretion"/>
    <property type="evidence" value="ECO:0007669"/>
    <property type="project" value="InterPro"/>
</dbReference>
<evidence type="ECO:0000256" key="4">
    <source>
        <dbReference type="ARBA" id="ARBA00023136"/>
    </source>
</evidence>
<organism evidence="8 9">
    <name type="scientific">Vibrio agarilyticus</name>
    <dbReference type="NCBI Taxonomy" id="2726741"/>
    <lineage>
        <taxon>Bacteria</taxon>
        <taxon>Pseudomonadati</taxon>
        <taxon>Pseudomonadota</taxon>
        <taxon>Gammaproteobacteria</taxon>
        <taxon>Vibrionales</taxon>
        <taxon>Vibrionaceae</taxon>
        <taxon>Vibrio</taxon>
    </lineage>
</organism>
<evidence type="ECO:0000259" key="7">
    <source>
        <dbReference type="Pfam" id="PF04357"/>
    </source>
</evidence>
<dbReference type="PANTHER" id="PTHR36985">
    <property type="entry name" value="TRANSLOCATION AND ASSEMBLY MODULE SUBUNIT TAMB"/>
    <property type="match status" value="1"/>
</dbReference>
<name>A0A7X8TPL7_9VIBR</name>
<evidence type="ECO:0000256" key="6">
    <source>
        <dbReference type="SAM" id="Phobius"/>
    </source>
</evidence>
<feature type="transmembrane region" description="Helical" evidence="6">
    <location>
        <begin position="12"/>
        <end position="43"/>
    </location>
</feature>
<evidence type="ECO:0000313" key="8">
    <source>
        <dbReference type="EMBL" id="NLS12420.1"/>
    </source>
</evidence>